<name>A0A3B0X2Q2_9ZZZZ</name>
<organism evidence="1">
    <name type="scientific">hydrothermal vent metagenome</name>
    <dbReference type="NCBI Taxonomy" id="652676"/>
    <lineage>
        <taxon>unclassified sequences</taxon>
        <taxon>metagenomes</taxon>
        <taxon>ecological metagenomes</taxon>
    </lineage>
</organism>
<protein>
    <submittedName>
        <fullName evidence="1">Uncharacterized protein</fullName>
    </submittedName>
</protein>
<accession>A0A3B0X2Q2</accession>
<evidence type="ECO:0000313" key="1">
    <source>
        <dbReference type="EMBL" id="VAW55819.1"/>
    </source>
</evidence>
<gene>
    <name evidence="1" type="ORF">MNBD_GAMMA07-1562</name>
</gene>
<dbReference type="EMBL" id="UOFF01000122">
    <property type="protein sequence ID" value="VAW55819.1"/>
    <property type="molecule type" value="Genomic_DNA"/>
</dbReference>
<dbReference type="AlphaFoldDB" id="A0A3B0X2Q2"/>
<sequence length="314" mass="34783">MSFQKTIKIATLVSVAALSQPAYSADFSAPLIDLPHIKSPKTLDNALIIKAMVDDNNTITSVKIFYRIIGQNTDYISLALTPANNNSKMYSIKLPIELNKSAGLEYYIEARDTANNITQEPFPNNARKINFKNISPTKSLAISTPFFSTGIYKSIGIHYGAFSIDDPDGNTGTENTAGLSANISYSPNKLWRGVASLSYQQFSLPYSQTNIGQDITSYQLDFIVQRALSLYKRNTWVGFGLGIDKNKATNRGTELNNTFIEKFDDRNDANLAIVLDFGHELAVYKNSRIGINGKIYQSLNEGLKAYTVGLYMSF</sequence>
<reference evidence="1" key="1">
    <citation type="submission" date="2018-06" db="EMBL/GenBank/DDBJ databases">
        <authorList>
            <person name="Zhirakovskaya E."/>
        </authorList>
    </citation>
    <scope>NUCLEOTIDE SEQUENCE</scope>
</reference>
<proteinExistence type="predicted"/>